<proteinExistence type="predicted"/>
<reference evidence="1 2" key="1">
    <citation type="submission" date="2017-09" db="EMBL/GenBank/DDBJ databases">
        <title>Depth-based differentiation of microbial function through sediment-hosted aquifers and enrichment of novel symbionts in the deep terrestrial subsurface.</title>
        <authorList>
            <person name="Probst A.J."/>
            <person name="Ladd B."/>
            <person name="Jarett J.K."/>
            <person name="Geller-Mcgrath D.E."/>
            <person name="Sieber C.M."/>
            <person name="Emerson J.B."/>
            <person name="Anantharaman K."/>
            <person name="Thomas B.C."/>
            <person name="Malmstrom R."/>
            <person name="Stieglmeier M."/>
            <person name="Klingl A."/>
            <person name="Woyke T."/>
            <person name="Ryan C.M."/>
            <person name="Banfield J.F."/>
        </authorList>
    </citation>
    <scope>NUCLEOTIDE SEQUENCE [LARGE SCALE GENOMIC DNA]</scope>
    <source>
        <strain evidence="1">CG23_combo_of_CG06-09_8_20_14_all_37_18</strain>
    </source>
</reference>
<dbReference type="Proteomes" id="UP000229952">
    <property type="component" value="Unassembled WGS sequence"/>
</dbReference>
<dbReference type="EMBL" id="PCRQ01000075">
    <property type="protein sequence ID" value="PIP24078.1"/>
    <property type="molecule type" value="Genomic_DNA"/>
</dbReference>
<feature type="non-terminal residue" evidence="1">
    <location>
        <position position="145"/>
    </location>
</feature>
<accession>A0A2G9YXV2</accession>
<protein>
    <submittedName>
        <fullName evidence="1">Uncharacterized protein</fullName>
    </submittedName>
</protein>
<organism evidence="1 2">
    <name type="scientific">Candidatus Nealsonbacteria bacterium CG23_combo_of_CG06-09_8_20_14_all_37_18</name>
    <dbReference type="NCBI Taxonomy" id="1974720"/>
    <lineage>
        <taxon>Bacteria</taxon>
        <taxon>Candidatus Nealsoniibacteriota</taxon>
    </lineage>
</organism>
<evidence type="ECO:0000313" key="2">
    <source>
        <dbReference type="Proteomes" id="UP000229952"/>
    </source>
</evidence>
<gene>
    <name evidence="1" type="ORF">COX35_02755</name>
</gene>
<evidence type="ECO:0000313" key="1">
    <source>
        <dbReference type="EMBL" id="PIP24078.1"/>
    </source>
</evidence>
<sequence>MSQIKSTDWENIIQKIEFRPENFINKQWSRIIDSETQAAYGGESDDSFLFFTIDEVFPIITYRIFAISRERISSDDTLGTLKLFEWNPIYWENLEKRRLLTYSPQWQDTHNIKYLVSENFTSESEKHFVIQREGQATWVYFEIMI</sequence>
<dbReference type="AlphaFoldDB" id="A0A2G9YXV2"/>
<comment type="caution">
    <text evidence="1">The sequence shown here is derived from an EMBL/GenBank/DDBJ whole genome shotgun (WGS) entry which is preliminary data.</text>
</comment>
<name>A0A2G9YXV2_9BACT</name>